<protein>
    <submittedName>
        <fullName evidence="2">Uncharacterized protein</fullName>
    </submittedName>
</protein>
<evidence type="ECO:0000313" key="3">
    <source>
        <dbReference type="Proteomes" id="UP001272137"/>
    </source>
</evidence>
<comment type="caution">
    <text evidence="2">The sequence shown here is derived from an EMBL/GenBank/DDBJ whole genome shotgun (WGS) entry which is preliminary data.</text>
</comment>
<organism evidence="2 3">
    <name type="scientific">Burkholderia thailandensis</name>
    <dbReference type="NCBI Taxonomy" id="57975"/>
    <lineage>
        <taxon>Bacteria</taxon>
        <taxon>Pseudomonadati</taxon>
        <taxon>Pseudomonadota</taxon>
        <taxon>Betaproteobacteria</taxon>
        <taxon>Burkholderiales</taxon>
        <taxon>Burkholderiaceae</taxon>
        <taxon>Burkholderia</taxon>
        <taxon>pseudomallei group</taxon>
    </lineage>
</organism>
<gene>
    <name evidence="2" type="ORF">C7S16_4405</name>
</gene>
<evidence type="ECO:0000313" key="2">
    <source>
        <dbReference type="EMBL" id="MDW9253360.1"/>
    </source>
</evidence>
<feature type="region of interest" description="Disordered" evidence="1">
    <location>
        <begin position="48"/>
        <end position="118"/>
    </location>
</feature>
<dbReference type="EMBL" id="QXCT01000001">
    <property type="protein sequence ID" value="MDW9253360.1"/>
    <property type="molecule type" value="Genomic_DNA"/>
</dbReference>
<reference evidence="2" key="1">
    <citation type="submission" date="2018-08" db="EMBL/GenBank/DDBJ databases">
        <title>Identification of Burkholderia cepacia strains that express a Burkholderia pseudomallei-like capsular polysaccharide.</title>
        <authorList>
            <person name="Burtnick M.N."/>
            <person name="Vongsouvath M."/>
            <person name="Newton P."/>
            <person name="Wuthiekanun V."/>
            <person name="Limmathurotsakul D."/>
            <person name="Brett P.J."/>
            <person name="Chantratita N."/>
            <person name="Dance D.A."/>
        </authorList>
    </citation>
    <scope>NUCLEOTIDE SEQUENCE</scope>
    <source>
        <strain evidence="2">SBXCC001</strain>
    </source>
</reference>
<accession>A0AAW9CQQ8</accession>
<feature type="compositionally biased region" description="Basic and acidic residues" evidence="1">
    <location>
        <begin position="98"/>
        <end position="107"/>
    </location>
</feature>
<dbReference type="Proteomes" id="UP001272137">
    <property type="component" value="Unassembled WGS sequence"/>
</dbReference>
<evidence type="ECO:0000256" key="1">
    <source>
        <dbReference type="SAM" id="MobiDB-lite"/>
    </source>
</evidence>
<dbReference type="AlphaFoldDB" id="A0AAW9CQQ8"/>
<proteinExistence type="predicted"/>
<name>A0AAW9CQQ8_BURTH</name>
<sequence length="118" mass="13105">MNRRQNGLRCAGAPLRRRWQECRRLYKRPGSRCVATLATAAARRTCRAATSQGRDLDTASTGAPHPPCQRRNARGDAWRRPHAAALDRAVHRTSVPASRREAPERSESVANRPVPLCA</sequence>